<dbReference type="Proteomes" id="UP000245293">
    <property type="component" value="Unassembled WGS sequence"/>
</dbReference>
<organism evidence="2 3">
    <name type="scientific">Salibaculum griseiflavum</name>
    <dbReference type="NCBI Taxonomy" id="1914409"/>
    <lineage>
        <taxon>Bacteria</taxon>
        <taxon>Pseudomonadati</taxon>
        <taxon>Pseudomonadota</taxon>
        <taxon>Alphaproteobacteria</taxon>
        <taxon>Rhodobacterales</taxon>
        <taxon>Roseobacteraceae</taxon>
        <taxon>Salibaculum</taxon>
    </lineage>
</organism>
<keyword evidence="3" id="KW-1185">Reference proteome</keyword>
<evidence type="ECO:0000313" key="2">
    <source>
        <dbReference type="EMBL" id="PWG17591.1"/>
    </source>
</evidence>
<dbReference type="Pfam" id="PF01755">
    <property type="entry name" value="Glyco_transf_25"/>
    <property type="match status" value="1"/>
</dbReference>
<dbReference type="EMBL" id="QETF01000004">
    <property type="protein sequence ID" value="PWG17591.1"/>
    <property type="molecule type" value="Genomic_DNA"/>
</dbReference>
<feature type="domain" description="Glycosyl transferase family 25" evidence="1">
    <location>
        <begin position="1"/>
        <end position="191"/>
    </location>
</feature>
<dbReference type="CDD" id="cd06532">
    <property type="entry name" value="Glyco_transf_25"/>
    <property type="match status" value="1"/>
</dbReference>
<protein>
    <recommendedName>
        <fullName evidence="1">Glycosyl transferase family 25 domain-containing protein</fullName>
    </recommendedName>
</protein>
<evidence type="ECO:0000259" key="1">
    <source>
        <dbReference type="Pfam" id="PF01755"/>
    </source>
</evidence>
<dbReference type="InterPro" id="IPR002654">
    <property type="entry name" value="Glyco_trans_25"/>
</dbReference>
<dbReference type="OrthoDB" id="259382at2"/>
<evidence type="ECO:0000313" key="3">
    <source>
        <dbReference type="Proteomes" id="UP000245293"/>
    </source>
</evidence>
<gene>
    <name evidence="2" type="ORF">DFK10_05045</name>
</gene>
<dbReference type="RefSeq" id="WP_109387253.1">
    <property type="nucleotide sequence ID" value="NZ_QETF01000004.1"/>
</dbReference>
<accession>A0A2V1P509</accession>
<comment type="caution">
    <text evidence="2">The sequence shown here is derived from an EMBL/GenBank/DDBJ whole genome shotgun (WGS) entry which is preliminary data.</text>
</comment>
<sequence length="282" mass="31423">MIPVYVINLDRQPERWARLSRNAQALDLPLTRVRAIDRQTEFGPDLLREHGQRDAARYGPLTPGEVCCGLGHMRIWRRLAESDAPAALVLEDDAVIAPQIHAFLGAGFLGLLKLHDLTCVKLEYHHVAPARRGKKRPLGRALDEVPGAVPARLYRLLGPFLGTGAYLLTREGARDLLRRHDRLYWPVDQFMFDPVVALGFRTLRTGFVNPAPVLHDQVGMASDLIADKQDQSRANPGVRVTPTRDIRYRLRIEAAGLRRALHKVTGARAVEPAFLGALPGDD</sequence>
<proteinExistence type="predicted"/>
<dbReference type="AlphaFoldDB" id="A0A2V1P509"/>
<reference evidence="3" key="1">
    <citation type="submission" date="2018-05" db="EMBL/GenBank/DDBJ databases">
        <authorList>
            <person name="Du Z."/>
            <person name="Wang X."/>
        </authorList>
    </citation>
    <scope>NUCLEOTIDE SEQUENCE [LARGE SCALE GENOMIC DNA]</scope>
    <source>
        <strain evidence="3">WDS4C29</strain>
    </source>
</reference>
<name>A0A2V1P509_9RHOB</name>